<evidence type="ECO:0000256" key="1">
    <source>
        <dbReference type="ARBA" id="ARBA00011738"/>
    </source>
</evidence>
<feature type="active site" description="Schiff-base intermediate with substrate" evidence="9">
    <location>
        <position position="59"/>
    </location>
</feature>
<dbReference type="RefSeq" id="WP_183635794.1">
    <property type="nucleotide sequence ID" value="NZ_BAABLE010000005.1"/>
</dbReference>
<dbReference type="Pfam" id="PF00702">
    <property type="entry name" value="Hydrolase"/>
    <property type="match status" value="1"/>
</dbReference>
<feature type="binding site" evidence="9">
    <location>
        <position position="193"/>
    </location>
    <ligand>
        <name>Mg(2+)</name>
        <dbReference type="ChEBI" id="CHEBI:18420"/>
    </ligand>
</feature>
<protein>
    <recommendedName>
        <fullName evidence="8 9">Phosphonoacetaldehyde hydrolase</fullName>
        <shortName evidence="9">Phosphonatase</shortName>
        <ecNumber evidence="8 9">3.11.1.1</ecNumber>
    </recommendedName>
    <alternativeName>
        <fullName evidence="9">Phosphonoacetaldehyde phosphonohydrolase</fullName>
    </alternativeName>
</protein>
<evidence type="ECO:0000256" key="9">
    <source>
        <dbReference type="HAMAP-Rule" id="MF_01375"/>
    </source>
</evidence>
<dbReference type="InterPro" id="IPR050155">
    <property type="entry name" value="HAD-like_hydrolase_sf"/>
</dbReference>
<comment type="cofactor">
    <cofactor evidence="9">
        <name>Mg(2+)</name>
        <dbReference type="ChEBI" id="CHEBI:18420"/>
    </cofactor>
    <text evidence="9">Binds 1 Mg(2+) ion per subunit.</text>
</comment>
<evidence type="ECO:0000256" key="3">
    <source>
        <dbReference type="ARBA" id="ARBA00022801"/>
    </source>
</evidence>
<dbReference type="NCBIfam" id="TIGR01422">
    <property type="entry name" value="phosphonatase"/>
    <property type="match status" value="1"/>
</dbReference>
<comment type="caution">
    <text evidence="10">The sequence shown here is derived from an EMBL/GenBank/DDBJ whole genome shotgun (WGS) entry which is preliminary data.</text>
</comment>
<dbReference type="SUPFAM" id="SSF56784">
    <property type="entry name" value="HAD-like"/>
    <property type="match status" value="1"/>
</dbReference>
<dbReference type="EMBL" id="JACIET010000002">
    <property type="protein sequence ID" value="MBB4013883.1"/>
    <property type="molecule type" value="Genomic_DNA"/>
</dbReference>
<evidence type="ECO:0000256" key="6">
    <source>
        <dbReference type="ARBA" id="ARBA00052005"/>
    </source>
</evidence>
<name>A0A840BML6_9RHOO</name>
<comment type="subunit">
    <text evidence="1 9">Homodimer.</text>
</comment>
<keyword evidence="5 9" id="KW-0704">Schiff base</keyword>
<dbReference type="GO" id="GO:0008967">
    <property type="term" value="F:phosphoglycolate phosphatase activity"/>
    <property type="evidence" value="ECO:0007669"/>
    <property type="project" value="TreeGrafter"/>
</dbReference>
<dbReference type="PANTHER" id="PTHR43434:SF19">
    <property type="entry name" value="PHOSPHONOACETALDEHYDE HYDROLASE"/>
    <property type="match status" value="1"/>
</dbReference>
<comment type="catalytic activity">
    <reaction evidence="6 9">
        <text>phosphonoacetaldehyde + H2O = acetaldehyde + phosphate + H(+)</text>
        <dbReference type="Rhea" id="RHEA:18905"/>
        <dbReference type="ChEBI" id="CHEBI:15343"/>
        <dbReference type="ChEBI" id="CHEBI:15377"/>
        <dbReference type="ChEBI" id="CHEBI:15378"/>
        <dbReference type="ChEBI" id="CHEBI:43474"/>
        <dbReference type="ChEBI" id="CHEBI:58383"/>
        <dbReference type="EC" id="3.11.1.1"/>
    </reaction>
</comment>
<dbReference type="Gene3D" id="1.10.150.240">
    <property type="entry name" value="Putative phosphatase, domain 2"/>
    <property type="match status" value="1"/>
</dbReference>
<dbReference type="InterPro" id="IPR006323">
    <property type="entry name" value="Phosphonoacetald_hydro"/>
</dbReference>
<feature type="active site" description="Nucleophile" evidence="9">
    <location>
        <position position="18"/>
    </location>
</feature>
<feature type="binding site" evidence="9">
    <location>
        <position position="18"/>
    </location>
    <ligand>
        <name>Mg(2+)</name>
        <dbReference type="ChEBI" id="CHEBI:18420"/>
    </ligand>
</feature>
<accession>A0A840BML6</accession>
<evidence type="ECO:0000256" key="4">
    <source>
        <dbReference type="ARBA" id="ARBA00022842"/>
    </source>
</evidence>
<dbReference type="NCBIfam" id="TIGR01509">
    <property type="entry name" value="HAD-SF-IA-v3"/>
    <property type="match status" value="1"/>
</dbReference>
<dbReference type="GO" id="GO:0019700">
    <property type="term" value="P:organic phosphonate catabolic process"/>
    <property type="evidence" value="ECO:0007669"/>
    <property type="project" value="InterPro"/>
</dbReference>
<dbReference type="InterPro" id="IPR023198">
    <property type="entry name" value="PGP-like_dom2"/>
</dbReference>
<dbReference type="PANTHER" id="PTHR43434">
    <property type="entry name" value="PHOSPHOGLYCOLATE PHOSPHATASE"/>
    <property type="match status" value="1"/>
</dbReference>
<dbReference type="CDD" id="cd02586">
    <property type="entry name" value="HAD_PHN"/>
    <property type="match status" value="1"/>
</dbReference>
<comment type="similarity">
    <text evidence="9">Belongs to the HAD-like hydrolase superfamily. PhnX family.</text>
</comment>
<keyword evidence="2 9" id="KW-0479">Metal-binding</keyword>
<reference evidence="10 11" key="1">
    <citation type="submission" date="2020-08" db="EMBL/GenBank/DDBJ databases">
        <title>Genomic Encyclopedia of Type Strains, Phase IV (KMG-IV): sequencing the most valuable type-strain genomes for metagenomic binning, comparative biology and taxonomic classification.</title>
        <authorList>
            <person name="Goeker M."/>
        </authorList>
    </citation>
    <scope>NUCLEOTIDE SEQUENCE [LARGE SCALE GENOMIC DNA]</scope>
    <source>
        <strain evidence="10 11">DSM 106739</strain>
    </source>
</reference>
<dbReference type="InterPro" id="IPR036412">
    <property type="entry name" value="HAD-like_sf"/>
</dbReference>
<dbReference type="HAMAP" id="MF_01375">
    <property type="entry name" value="PhnX"/>
    <property type="match status" value="1"/>
</dbReference>
<evidence type="ECO:0000256" key="8">
    <source>
        <dbReference type="ARBA" id="ARBA00066472"/>
    </source>
</evidence>
<evidence type="ECO:0000313" key="10">
    <source>
        <dbReference type="EMBL" id="MBB4013883.1"/>
    </source>
</evidence>
<dbReference type="SFLD" id="SFLDS00003">
    <property type="entry name" value="Haloacid_Dehalogenase"/>
    <property type="match status" value="1"/>
</dbReference>
<gene>
    <name evidence="9" type="primary">phnX</name>
    <name evidence="10" type="ORF">GGR36_003229</name>
</gene>
<keyword evidence="11" id="KW-1185">Reference proteome</keyword>
<keyword evidence="4 9" id="KW-0460">Magnesium</keyword>
<dbReference type="GO" id="GO:0006281">
    <property type="term" value="P:DNA repair"/>
    <property type="evidence" value="ECO:0007669"/>
    <property type="project" value="TreeGrafter"/>
</dbReference>
<keyword evidence="3 9" id="KW-0378">Hydrolase</keyword>
<comment type="function">
    <text evidence="7 9">Involved in phosphonate degradation.</text>
</comment>
<dbReference type="InterPro" id="IPR023214">
    <property type="entry name" value="HAD_sf"/>
</dbReference>
<organism evidence="10 11">
    <name type="scientific">Niveibacterium umoris</name>
    <dbReference type="NCBI Taxonomy" id="1193620"/>
    <lineage>
        <taxon>Bacteria</taxon>
        <taxon>Pseudomonadati</taxon>
        <taxon>Pseudomonadota</taxon>
        <taxon>Betaproteobacteria</taxon>
        <taxon>Rhodocyclales</taxon>
        <taxon>Rhodocyclaceae</taxon>
        <taxon>Niveibacterium</taxon>
    </lineage>
</organism>
<dbReference type="GO" id="GO:0000287">
    <property type="term" value="F:magnesium ion binding"/>
    <property type="evidence" value="ECO:0007669"/>
    <property type="project" value="UniProtKB-UniRule"/>
</dbReference>
<dbReference type="GO" id="GO:0005829">
    <property type="term" value="C:cytosol"/>
    <property type="evidence" value="ECO:0007669"/>
    <property type="project" value="TreeGrafter"/>
</dbReference>
<dbReference type="AlphaFoldDB" id="A0A840BML6"/>
<feature type="binding site" evidence="9">
    <location>
        <position position="20"/>
    </location>
    <ligand>
        <name>Mg(2+)</name>
        <dbReference type="ChEBI" id="CHEBI:18420"/>
    </ligand>
</feature>
<evidence type="ECO:0000256" key="5">
    <source>
        <dbReference type="ARBA" id="ARBA00023270"/>
    </source>
</evidence>
<dbReference type="GO" id="GO:0050194">
    <property type="term" value="F:phosphonoacetaldehyde hydrolase activity"/>
    <property type="evidence" value="ECO:0007669"/>
    <property type="project" value="UniProtKB-UniRule"/>
</dbReference>
<evidence type="ECO:0000313" key="11">
    <source>
        <dbReference type="Proteomes" id="UP000561045"/>
    </source>
</evidence>
<dbReference type="SFLD" id="SFLDG01129">
    <property type="entry name" value="C1.5:_HAD__Beta-PGM__Phosphata"/>
    <property type="match status" value="1"/>
</dbReference>
<sequence>MNATEIQTQRKIEAVIFDWAGTIADYGSFAPTQVLIDAFAGFDVPVTLAEARVPMGMAKWKHIQTLGKLPAVAARWVEKYGREMTDADVDAVYAKFMPLQIAKVAEYSYPIAGALEVLGTLRSRGIRIGSCTGYPREVMDALIPHARALGLAPDCVIAADDLQAGARPGPWMALANVIELGIGRVAACVKVDDTGVGMQEGRNAGMWCIGLAVSGNEVGLTRAEWDALEPAEQHRLRAAAEQRLFAAGAHYVVDSVADILPLIDLIEARLAVGERP</sequence>
<evidence type="ECO:0000256" key="7">
    <source>
        <dbReference type="ARBA" id="ARBA00056573"/>
    </source>
</evidence>
<dbReference type="FunFam" id="1.10.150.240:FF:000006">
    <property type="entry name" value="Phosphonoacetaldehyde hydrolase"/>
    <property type="match status" value="1"/>
</dbReference>
<dbReference type="EC" id="3.11.1.1" evidence="8 9"/>
<proteinExistence type="inferred from homology"/>
<evidence type="ECO:0000256" key="2">
    <source>
        <dbReference type="ARBA" id="ARBA00022723"/>
    </source>
</evidence>
<dbReference type="Gene3D" id="3.40.50.1000">
    <property type="entry name" value="HAD superfamily/HAD-like"/>
    <property type="match status" value="1"/>
</dbReference>
<dbReference type="Proteomes" id="UP000561045">
    <property type="component" value="Unassembled WGS sequence"/>
</dbReference>
<dbReference type="InterPro" id="IPR006439">
    <property type="entry name" value="HAD-SF_hydro_IA"/>
</dbReference>